<keyword evidence="7" id="KW-1185">Reference proteome</keyword>
<dbReference type="PANTHER" id="PTHR43214">
    <property type="entry name" value="TWO-COMPONENT RESPONSE REGULATOR"/>
    <property type="match status" value="1"/>
</dbReference>
<proteinExistence type="predicted"/>
<evidence type="ECO:0000256" key="1">
    <source>
        <dbReference type="ARBA" id="ARBA00022553"/>
    </source>
</evidence>
<comment type="caution">
    <text evidence="6">The sequence shown here is derived from an EMBL/GenBank/DDBJ whole genome shotgun (WGS) entry which is preliminary data.</text>
</comment>
<feature type="modified residue" description="4-aspartylphosphate" evidence="3">
    <location>
        <position position="56"/>
    </location>
</feature>
<dbReference type="CDD" id="cd17535">
    <property type="entry name" value="REC_NarL-like"/>
    <property type="match status" value="1"/>
</dbReference>
<dbReference type="PROSITE" id="PS50110">
    <property type="entry name" value="RESPONSE_REGULATORY"/>
    <property type="match status" value="1"/>
</dbReference>
<dbReference type="InterPro" id="IPR058245">
    <property type="entry name" value="NreC/VraR/RcsB-like_REC"/>
</dbReference>
<dbReference type="EMBL" id="VDFU01000009">
    <property type="protein sequence ID" value="TNC49806.1"/>
    <property type="molecule type" value="Genomic_DNA"/>
</dbReference>
<dbReference type="Pfam" id="PF00196">
    <property type="entry name" value="GerE"/>
    <property type="match status" value="1"/>
</dbReference>
<evidence type="ECO:0000256" key="2">
    <source>
        <dbReference type="ARBA" id="ARBA00023125"/>
    </source>
</evidence>
<dbReference type="OrthoDB" id="3679796at2"/>
<dbReference type="RefSeq" id="WP_139076582.1">
    <property type="nucleotide sequence ID" value="NZ_VDFU01000009.1"/>
</dbReference>
<dbReference type="InterPro" id="IPR000792">
    <property type="entry name" value="Tscrpt_reg_LuxR_C"/>
</dbReference>
<dbReference type="Proteomes" id="UP000305887">
    <property type="component" value="Unassembled WGS sequence"/>
</dbReference>
<name>A0A5C4MW63_9RHOB</name>
<reference evidence="6 7" key="1">
    <citation type="submission" date="2019-06" db="EMBL/GenBank/DDBJ databases">
        <title>YIM 131921 draft genome.</title>
        <authorList>
            <person name="Jiang L."/>
        </authorList>
    </citation>
    <scope>NUCLEOTIDE SEQUENCE [LARGE SCALE GENOMIC DNA]</scope>
    <source>
        <strain evidence="6 7">YIM 131921</strain>
    </source>
</reference>
<dbReference type="GO" id="GO:0000160">
    <property type="term" value="P:phosphorelay signal transduction system"/>
    <property type="evidence" value="ECO:0007669"/>
    <property type="project" value="InterPro"/>
</dbReference>
<gene>
    <name evidence="6" type="ORF">FHG66_09835</name>
</gene>
<accession>A0A5C4MW63</accession>
<dbReference type="SMART" id="SM00421">
    <property type="entry name" value="HTH_LUXR"/>
    <property type="match status" value="1"/>
</dbReference>
<sequence>MDLIRIVVADDHPLYRDGVTRTLAESGRFAVVAEAASGPEAEAAILREKPDLALLDISMPGGGIATLRRIMLLDQPPRCAMLTVSEEDDDVMQALKAGASGYILKGVGARELVGIVADLAEGRTYVAPSLAMKVLAALNAPRAQKVATPLDTLTKREEDILRRVAEGKSNKEVARDLDLQEKTVKHYMTAILQKLQARNRTEAALIAREGWPETRKT</sequence>
<dbReference type="GO" id="GO:0006355">
    <property type="term" value="P:regulation of DNA-templated transcription"/>
    <property type="evidence" value="ECO:0007669"/>
    <property type="project" value="InterPro"/>
</dbReference>
<dbReference type="GO" id="GO:0003677">
    <property type="term" value="F:DNA binding"/>
    <property type="evidence" value="ECO:0007669"/>
    <property type="project" value="UniProtKB-KW"/>
</dbReference>
<dbReference type="PRINTS" id="PR00038">
    <property type="entry name" value="HTHLUXR"/>
</dbReference>
<feature type="domain" description="HTH luxR-type" evidence="4">
    <location>
        <begin position="146"/>
        <end position="211"/>
    </location>
</feature>
<evidence type="ECO:0000256" key="3">
    <source>
        <dbReference type="PROSITE-ProRule" id="PRU00169"/>
    </source>
</evidence>
<keyword evidence="2" id="KW-0238">DNA-binding</keyword>
<dbReference type="InterPro" id="IPR016032">
    <property type="entry name" value="Sig_transdc_resp-reg_C-effctor"/>
</dbReference>
<dbReference type="PROSITE" id="PS50043">
    <property type="entry name" value="HTH_LUXR_2"/>
    <property type="match status" value="1"/>
</dbReference>
<dbReference type="AlphaFoldDB" id="A0A5C4MW63"/>
<evidence type="ECO:0000313" key="6">
    <source>
        <dbReference type="EMBL" id="TNC49806.1"/>
    </source>
</evidence>
<dbReference type="SMART" id="SM00448">
    <property type="entry name" value="REC"/>
    <property type="match status" value="1"/>
</dbReference>
<dbReference type="SUPFAM" id="SSF52172">
    <property type="entry name" value="CheY-like"/>
    <property type="match status" value="1"/>
</dbReference>
<feature type="domain" description="Response regulatory" evidence="5">
    <location>
        <begin position="5"/>
        <end position="120"/>
    </location>
</feature>
<dbReference type="Pfam" id="PF00072">
    <property type="entry name" value="Response_reg"/>
    <property type="match status" value="1"/>
</dbReference>
<keyword evidence="1 3" id="KW-0597">Phosphoprotein</keyword>
<dbReference type="InterPro" id="IPR039420">
    <property type="entry name" value="WalR-like"/>
</dbReference>
<protein>
    <submittedName>
        <fullName evidence="6">Response regulator transcription factor</fullName>
    </submittedName>
</protein>
<dbReference type="SUPFAM" id="SSF46894">
    <property type="entry name" value="C-terminal effector domain of the bipartite response regulators"/>
    <property type="match status" value="1"/>
</dbReference>
<dbReference type="InterPro" id="IPR001789">
    <property type="entry name" value="Sig_transdc_resp-reg_receiver"/>
</dbReference>
<dbReference type="InterPro" id="IPR011006">
    <property type="entry name" value="CheY-like_superfamily"/>
</dbReference>
<evidence type="ECO:0000259" key="5">
    <source>
        <dbReference type="PROSITE" id="PS50110"/>
    </source>
</evidence>
<organism evidence="6 7">
    <name type="scientific">Rubellimicrobium rubrum</name>
    <dbReference type="NCBI Taxonomy" id="2585369"/>
    <lineage>
        <taxon>Bacteria</taxon>
        <taxon>Pseudomonadati</taxon>
        <taxon>Pseudomonadota</taxon>
        <taxon>Alphaproteobacteria</taxon>
        <taxon>Rhodobacterales</taxon>
        <taxon>Roseobacteraceae</taxon>
        <taxon>Rubellimicrobium</taxon>
    </lineage>
</organism>
<dbReference type="CDD" id="cd06170">
    <property type="entry name" value="LuxR_C_like"/>
    <property type="match status" value="1"/>
</dbReference>
<evidence type="ECO:0000259" key="4">
    <source>
        <dbReference type="PROSITE" id="PS50043"/>
    </source>
</evidence>
<evidence type="ECO:0000313" key="7">
    <source>
        <dbReference type="Proteomes" id="UP000305887"/>
    </source>
</evidence>
<dbReference type="Gene3D" id="3.40.50.2300">
    <property type="match status" value="1"/>
</dbReference>
<dbReference type="PROSITE" id="PS00622">
    <property type="entry name" value="HTH_LUXR_1"/>
    <property type="match status" value="1"/>
</dbReference>